<feature type="region of interest" description="Disordered" evidence="2">
    <location>
        <begin position="552"/>
        <end position="586"/>
    </location>
</feature>
<feature type="transmembrane region" description="Helical" evidence="3">
    <location>
        <begin position="108"/>
        <end position="129"/>
    </location>
</feature>
<dbReference type="Pfam" id="PF00160">
    <property type="entry name" value="Pro_isomerase"/>
    <property type="match status" value="1"/>
</dbReference>
<feature type="compositionally biased region" description="Low complexity" evidence="2">
    <location>
        <begin position="55"/>
        <end position="65"/>
    </location>
</feature>
<evidence type="ECO:0000256" key="1">
    <source>
        <dbReference type="SAM" id="Coils"/>
    </source>
</evidence>
<evidence type="ECO:0000313" key="5">
    <source>
        <dbReference type="EMBL" id="KAL3796035.1"/>
    </source>
</evidence>
<evidence type="ECO:0000313" key="6">
    <source>
        <dbReference type="Proteomes" id="UP001516023"/>
    </source>
</evidence>
<evidence type="ECO:0000256" key="3">
    <source>
        <dbReference type="SAM" id="Phobius"/>
    </source>
</evidence>
<evidence type="ECO:0000259" key="4">
    <source>
        <dbReference type="Pfam" id="PF00160"/>
    </source>
</evidence>
<sequence length="586" mass="66845">MLRSRANRSQRPSEPTDERSGGHRYGGYPSAGSMAVGSGDGSDGYASSNPHYRQGSSHGSLYHHGGQPHYEKKAGGSFGATGFGSGGNFGAAQNPFKEHSSRGSFAKYVWTCFLVVAVMALSVTTFYYFRTYQRTMGQLNAVRLHLEDHPIQQVEEELDMDQEENPQFESDPQLELKNLQRQLHALSETNSQYKESLSQYTVRSIPQLKSQMQAIKHQIEATLRENEHHTTQLEALRRQQEDRSREVEQLKEDYNNRHKSASGNLLIPQAGSDGHRIEVDVVEHGIETVEHLENYVKNRENVLWTKIEALRDRMGEQSRIEVLEWFGPGPHSVEIEVEYPHVDENHDPEDWPRVRGVFLVELAPLDLMPVAINLFLQQIHHKLWNGCAFVINAMHILQAGPHLFDSNRYFPNHETLHSKFTNAKLDKMPFQEYHEKYPHVQWTLGFAGRPAGPDFYINKIDNSKNHGPGGQVNHDLHEEADPCFGKIVQGMQHVAEIDKIPVGYDEGFLLKHNVFIVDARVVTEKRNPLEEGHHYYDDPDYHKDHMEEWIEARDGGQNAEIDSHADKDEVEHESRQRAGPLPAPMS</sequence>
<name>A0ABD3QD09_9STRA</name>
<gene>
    <name evidence="5" type="ORF">HJC23_013092</name>
</gene>
<reference evidence="5 6" key="1">
    <citation type="journal article" date="2020" name="G3 (Bethesda)">
        <title>Improved Reference Genome for Cyclotella cryptica CCMP332, a Model for Cell Wall Morphogenesis, Salinity Adaptation, and Lipid Production in Diatoms (Bacillariophyta).</title>
        <authorList>
            <person name="Roberts W.R."/>
            <person name="Downey K.M."/>
            <person name="Ruck E.C."/>
            <person name="Traller J.C."/>
            <person name="Alverson A.J."/>
        </authorList>
    </citation>
    <scope>NUCLEOTIDE SEQUENCE [LARGE SCALE GENOMIC DNA]</scope>
    <source>
        <strain evidence="5 6">CCMP332</strain>
    </source>
</reference>
<dbReference type="AlphaFoldDB" id="A0ABD3QD09"/>
<proteinExistence type="predicted"/>
<keyword evidence="3" id="KW-0812">Transmembrane</keyword>
<accession>A0ABD3QD09</accession>
<dbReference type="InterPro" id="IPR002130">
    <property type="entry name" value="Cyclophilin-type_PPIase_dom"/>
</dbReference>
<dbReference type="Gene3D" id="2.40.100.10">
    <property type="entry name" value="Cyclophilin-like"/>
    <property type="match status" value="1"/>
</dbReference>
<keyword evidence="3" id="KW-1133">Transmembrane helix</keyword>
<dbReference type="SUPFAM" id="SSF50891">
    <property type="entry name" value="Cyclophilin-like"/>
    <property type="match status" value="1"/>
</dbReference>
<comment type="caution">
    <text evidence="5">The sequence shown here is derived from an EMBL/GenBank/DDBJ whole genome shotgun (WGS) entry which is preliminary data.</text>
</comment>
<keyword evidence="3" id="KW-0472">Membrane</keyword>
<keyword evidence="1" id="KW-0175">Coiled coil</keyword>
<feature type="coiled-coil region" evidence="1">
    <location>
        <begin position="151"/>
        <end position="257"/>
    </location>
</feature>
<keyword evidence="6" id="KW-1185">Reference proteome</keyword>
<protein>
    <recommendedName>
        <fullName evidence="4">PPIase cyclophilin-type domain-containing protein</fullName>
    </recommendedName>
</protein>
<evidence type="ECO:0000256" key="2">
    <source>
        <dbReference type="SAM" id="MobiDB-lite"/>
    </source>
</evidence>
<dbReference type="Proteomes" id="UP001516023">
    <property type="component" value="Unassembled WGS sequence"/>
</dbReference>
<feature type="domain" description="PPIase cyclophilin-type" evidence="4">
    <location>
        <begin position="360"/>
        <end position="508"/>
    </location>
</feature>
<dbReference type="InterPro" id="IPR029000">
    <property type="entry name" value="Cyclophilin-like_dom_sf"/>
</dbReference>
<feature type="region of interest" description="Disordered" evidence="2">
    <location>
        <begin position="1"/>
        <end position="77"/>
    </location>
</feature>
<organism evidence="5 6">
    <name type="scientific">Cyclotella cryptica</name>
    <dbReference type="NCBI Taxonomy" id="29204"/>
    <lineage>
        <taxon>Eukaryota</taxon>
        <taxon>Sar</taxon>
        <taxon>Stramenopiles</taxon>
        <taxon>Ochrophyta</taxon>
        <taxon>Bacillariophyta</taxon>
        <taxon>Coscinodiscophyceae</taxon>
        <taxon>Thalassiosirophycidae</taxon>
        <taxon>Stephanodiscales</taxon>
        <taxon>Stephanodiscaceae</taxon>
        <taxon>Cyclotella</taxon>
    </lineage>
</organism>
<feature type="compositionally biased region" description="Basic and acidic residues" evidence="2">
    <location>
        <begin position="561"/>
        <end position="576"/>
    </location>
</feature>
<dbReference type="EMBL" id="JABMIG020000066">
    <property type="protein sequence ID" value="KAL3796035.1"/>
    <property type="molecule type" value="Genomic_DNA"/>
</dbReference>